<keyword evidence="2" id="KW-1185">Reference proteome</keyword>
<dbReference type="EMBL" id="MKGL01000057">
    <property type="protein sequence ID" value="RNF08897.1"/>
    <property type="molecule type" value="Genomic_DNA"/>
</dbReference>
<dbReference type="Proteomes" id="UP000283634">
    <property type="component" value="Unassembled WGS sequence"/>
</dbReference>
<evidence type="ECO:0000313" key="1">
    <source>
        <dbReference type="EMBL" id="RNF08897.1"/>
    </source>
</evidence>
<gene>
    <name evidence="1" type="ORF">TraAM80_02442</name>
</gene>
<dbReference type="VEuPathDB" id="TriTrypDB:TRSC58_01024"/>
<dbReference type="AlphaFoldDB" id="A0A3R7NN50"/>
<comment type="caution">
    <text evidence="1">The sequence shown here is derived from an EMBL/GenBank/DDBJ whole genome shotgun (WGS) entry which is preliminary data.</text>
</comment>
<evidence type="ECO:0000313" key="2">
    <source>
        <dbReference type="Proteomes" id="UP000283634"/>
    </source>
</evidence>
<name>A0A3R7NN50_TRYRA</name>
<proteinExistence type="predicted"/>
<reference evidence="1 2" key="1">
    <citation type="journal article" date="2018" name="BMC Genomics">
        <title>Genomic comparison of Trypanosoma conorhini and Trypanosoma rangeli to Trypanosoma cruzi strains of high and low virulence.</title>
        <authorList>
            <person name="Bradwell K.R."/>
            <person name="Koparde V.N."/>
            <person name="Matveyev A.V."/>
            <person name="Serrano M.G."/>
            <person name="Alves J.M."/>
            <person name="Parikh H."/>
            <person name="Huang B."/>
            <person name="Lee V."/>
            <person name="Espinosa-Alvarez O."/>
            <person name="Ortiz P.A."/>
            <person name="Costa-Martins A.G."/>
            <person name="Teixeira M.M."/>
            <person name="Buck G.A."/>
        </authorList>
    </citation>
    <scope>NUCLEOTIDE SEQUENCE [LARGE SCALE GENOMIC DNA]</scope>
    <source>
        <strain evidence="1 2">AM80</strain>
    </source>
</reference>
<dbReference type="OrthoDB" id="10264738at2759"/>
<protein>
    <submittedName>
        <fullName evidence="1">Protein phosphatase 2C</fullName>
    </submittedName>
</protein>
<dbReference type="RefSeq" id="XP_029240659.1">
    <property type="nucleotide sequence ID" value="XM_029379445.1"/>
</dbReference>
<dbReference type="GeneID" id="40326375"/>
<sequence length="136" mass="14813">MFQAFPLQYKKMTRLLVPFLNLGVCEVLNCPTRDHMSSFTVHNTRNCGAHVVMTGSSNSSLEAAASPSISSVPFMSEVVAGGLCDSFTGNQCSRYVGSYLARALGMHTVLSEGTAQLRRELKDDPIIDIMMSALYL</sequence>
<accession>A0A3R7NN50</accession>
<organism evidence="1 2">
    <name type="scientific">Trypanosoma rangeli</name>
    <dbReference type="NCBI Taxonomy" id="5698"/>
    <lineage>
        <taxon>Eukaryota</taxon>
        <taxon>Discoba</taxon>
        <taxon>Euglenozoa</taxon>
        <taxon>Kinetoplastea</taxon>
        <taxon>Metakinetoplastina</taxon>
        <taxon>Trypanosomatida</taxon>
        <taxon>Trypanosomatidae</taxon>
        <taxon>Trypanosoma</taxon>
        <taxon>Herpetosoma</taxon>
    </lineage>
</organism>